<gene>
    <name evidence="1" type="ORF">MNBD_GAMMA07-2371</name>
</gene>
<accession>A0A3B0WMA3</accession>
<sequence>MFILLKIEKTQDDLENLPENMCHKLTFKLEFTINDVPDTFTGIVFENTKNEMILQHFNNPKGNKRKVITLKNKLVKGGFDQLRQCLFVLASGGSVNYPQPIETLKRRISGTPRLDAKNPKNE</sequence>
<name>A0A3B0WMA3_9ZZZZ</name>
<organism evidence="1">
    <name type="scientific">hydrothermal vent metagenome</name>
    <dbReference type="NCBI Taxonomy" id="652676"/>
    <lineage>
        <taxon>unclassified sequences</taxon>
        <taxon>metagenomes</taxon>
        <taxon>ecological metagenomes</taxon>
    </lineage>
</organism>
<reference evidence="1" key="1">
    <citation type="submission" date="2018-06" db="EMBL/GenBank/DDBJ databases">
        <authorList>
            <person name="Zhirakovskaya E."/>
        </authorList>
    </citation>
    <scope>NUCLEOTIDE SEQUENCE</scope>
</reference>
<evidence type="ECO:0000313" key="1">
    <source>
        <dbReference type="EMBL" id="VAW57128.1"/>
    </source>
</evidence>
<protein>
    <submittedName>
        <fullName evidence="1">Uncharacterized protein</fullName>
    </submittedName>
</protein>
<proteinExistence type="predicted"/>
<dbReference type="EMBL" id="UOFF01000337">
    <property type="protein sequence ID" value="VAW57128.1"/>
    <property type="molecule type" value="Genomic_DNA"/>
</dbReference>
<dbReference type="AlphaFoldDB" id="A0A3B0WMA3"/>